<evidence type="ECO:0008006" key="3">
    <source>
        <dbReference type="Google" id="ProtNLM"/>
    </source>
</evidence>
<sequence>MSHNLALLPPDKKQEIELDKQAAYSVWQVKNALAERSTLAQQAKDISDENERVHFVDCVDKYSKIMGL</sequence>
<dbReference type="InterPro" id="IPR021700">
    <property type="entry name" value="DUF3283"/>
</dbReference>
<dbReference type="RefSeq" id="WP_062664403.1">
    <property type="nucleotide sequence ID" value="NZ_FIZX01000002.1"/>
</dbReference>
<protein>
    <recommendedName>
        <fullName evidence="3">Pyridoxamine 5'-phosphate oxidase</fullName>
    </recommendedName>
</protein>
<dbReference type="AlphaFoldDB" id="A0A128F5T8"/>
<dbReference type="EMBL" id="FIZX01000002">
    <property type="protein sequence ID" value="CZF82177.1"/>
    <property type="molecule type" value="Genomic_DNA"/>
</dbReference>
<reference evidence="2" key="1">
    <citation type="submission" date="2016-02" db="EMBL/GenBank/DDBJ databases">
        <authorList>
            <person name="Rodrigo-Torres Lidia"/>
            <person name="Arahal R.David."/>
        </authorList>
    </citation>
    <scope>NUCLEOTIDE SEQUENCE [LARGE SCALE GENOMIC DNA]</scope>
    <source>
        <strain evidence="2">CECT 9029</strain>
    </source>
</reference>
<dbReference type="Proteomes" id="UP000071641">
    <property type="component" value="Unassembled WGS sequence"/>
</dbReference>
<dbReference type="OrthoDB" id="5918317at2"/>
<evidence type="ECO:0000313" key="1">
    <source>
        <dbReference type="EMBL" id="CZF82177.1"/>
    </source>
</evidence>
<dbReference type="Pfam" id="PF11686">
    <property type="entry name" value="DUF3283"/>
    <property type="match status" value="1"/>
</dbReference>
<gene>
    <name evidence="1" type="ORF">GCE9029_03070</name>
</gene>
<name>A0A128F5T8_9GAMM</name>
<proteinExistence type="predicted"/>
<organism evidence="1 2">
    <name type="scientific">Grimontia celer</name>
    <dbReference type="NCBI Taxonomy" id="1796497"/>
    <lineage>
        <taxon>Bacteria</taxon>
        <taxon>Pseudomonadati</taxon>
        <taxon>Pseudomonadota</taxon>
        <taxon>Gammaproteobacteria</taxon>
        <taxon>Vibrionales</taxon>
        <taxon>Vibrionaceae</taxon>
        <taxon>Grimontia</taxon>
    </lineage>
</organism>
<keyword evidence="2" id="KW-1185">Reference proteome</keyword>
<accession>A0A128F5T8</accession>
<evidence type="ECO:0000313" key="2">
    <source>
        <dbReference type="Proteomes" id="UP000071641"/>
    </source>
</evidence>